<feature type="domain" description="Malate synthase G alpha-beta insertion" evidence="17">
    <location>
        <begin position="160"/>
        <end position="235"/>
    </location>
</feature>
<comment type="cofactor">
    <cofactor evidence="1 11">
        <name>Mg(2+)</name>
        <dbReference type="ChEBI" id="CHEBI:18420"/>
    </cofactor>
</comment>
<dbReference type="InterPro" id="IPR048356">
    <property type="entry name" value="MS_N"/>
</dbReference>
<evidence type="ECO:0000256" key="11">
    <source>
        <dbReference type="HAMAP-Rule" id="MF_00641"/>
    </source>
</evidence>
<dbReference type="GO" id="GO:0006097">
    <property type="term" value="P:glyoxylate cycle"/>
    <property type="evidence" value="ECO:0007669"/>
    <property type="project" value="UniProtKB-UniRule"/>
</dbReference>
<dbReference type="EC" id="2.3.3.9" evidence="11 12"/>
<dbReference type="InterPro" id="IPR048355">
    <property type="entry name" value="MS_C"/>
</dbReference>
<keyword evidence="6 11" id="KW-0479">Metal-binding</keyword>
<keyword evidence="20" id="KW-1185">Reference proteome</keyword>
<dbReference type="HAMAP" id="MF_00641">
    <property type="entry name" value="Malate_synth_G"/>
    <property type="match status" value="1"/>
</dbReference>
<evidence type="ECO:0000259" key="18">
    <source>
        <dbReference type="Pfam" id="PF20659"/>
    </source>
</evidence>
<comment type="caution">
    <text evidence="11">Lacks conserved residue(s) required for the propagation of feature annotation.</text>
</comment>
<dbReference type="Pfam" id="PF01274">
    <property type="entry name" value="MS_TIM-barrel"/>
    <property type="match status" value="1"/>
</dbReference>
<dbReference type="InterPro" id="IPR044856">
    <property type="entry name" value="Malate_synth_C_sf"/>
</dbReference>
<evidence type="ECO:0000256" key="7">
    <source>
        <dbReference type="ARBA" id="ARBA00022842"/>
    </source>
</evidence>
<dbReference type="InterPro" id="IPR006253">
    <property type="entry name" value="Malate_synthG"/>
</dbReference>
<dbReference type="GO" id="GO:0004474">
    <property type="term" value="F:malate synthase activity"/>
    <property type="evidence" value="ECO:0007669"/>
    <property type="project" value="UniProtKB-UniRule"/>
</dbReference>
<feature type="binding site" evidence="11">
    <location>
        <position position="429"/>
    </location>
    <ligand>
        <name>Mg(2+)</name>
        <dbReference type="ChEBI" id="CHEBI:18420"/>
    </ligand>
</feature>
<keyword evidence="5 11" id="KW-0808">Transferase</keyword>
<feature type="domain" description="Malate synthase TIM barrel" evidence="15">
    <location>
        <begin position="337"/>
        <end position="567"/>
    </location>
</feature>
<protein>
    <recommendedName>
        <fullName evidence="11 12">Malate synthase G</fullName>
        <ecNumber evidence="11 12">2.3.3.9</ecNumber>
    </recommendedName>
</protein>
<gene>
    <name evidence="11" type="primary">glcB</name>
    <name evidence="19" type="ORF">H0A68_13265</name>
</gene>
<dbReference type="CDD" id="cd00728">
    <property type="entry name" value="malate_synt_G"/>
    <property type="match status" value="1"/>
</dbReference>
<evidence type="ECO:0000256" key="4">
    <source>
        <dbReference type="ARBA" id="ARBA00022532"/>
    </source>
</evidence>
<name>A0A853FD65_9BURK</name>
<feature type="domain" description="Malate synthase C-terminal" evidence="18">
    <location>
        <begin position="588"/>
        <end position="686"/>
    </location>
</feature>
<feature type="binding site" evidence="11">
    <location>
        <position position="276"/>
    </location>
    <ligand>
        <name>acetyl-CoA</name>
        <dbReference type="ChEBI" id="CHEBI:57288"/>
    </ligand>
</feature>
<sequence length="720" mass="78712">MSERTPCNRLQVATELYEFIEKQALPGTNVDAQAFWAGFDALVHDLAPRNQALLAERDRLQGELDAWYRNNPGPIKDAGAYRAFLESIGYLKPAPAHVAVKTERVDTEVTAQAGPQLVVPITNARYALNAANARWGSLYDALYGTDAISEDGGATRGGGYNPVRGEKVIAFARKFLDDSIPLAKGSHADASAYSVHENALRVTLGDGSATALADPGLFLGWRGDASAPEALVFRHHGLHFEVQIDKSHAIGAQDKAGVKDVVLESAITTIMDCEDSIAAVDAQDKVLAYRNWLGLMQGNLSEDVSKGGKTFTRKLNPDRSYTGVDGQTHTLHGRSLMFIRNVGHLMTNPAVLDEQGNEVPEGILDAVFTSLIAMHDLKHKGNSRAGSIYIVKPKMHGPDEVAFANELFARTEQLLGLAPNTIKMGIMDEERRTSVNLKGCIDAARERVAFINTGFLDRTGDEIHTSMEAGAMVRKGDMKRSVWIDAYERNNVQTGLECGLRGQAQIGKGMWAMPDLMADMLAQKIGHLKAGGNTAWVPSPTAATLHALHYHQVDVQEVQRSMEGRHEDLLDGILTVPVAADTNWSDEEKQQELDNNAQGILGYVVRWVDQGIGCSKVPDIHDVGLMEDRATLRISSQHMANWLRHGIVSREQVQETMQRMAAVVDKQNAGDPNYRPMAGNFEKSAAFQAACDLVFKGLEQPNGYTEPLLHAWRQKVKAGA</sequence>
<dbReference type="SUPFAM" id="SSF51645">
    <property type="entry name" value="Malate synthase G"/>
    <property type="match status" value="1"/>
</dbReference>
<comment type="pathway">
    <text evidence="11 14">Carbohydrate metabolism; glyoxylate cycle; (S)-malate from isocitrate: step 2/2.</text>
</comment>
<evidence type="ECO:0000256" key="8">
    <source>
        <dbReference type="ARBA" id="ARBA00023097"/>
    </source>
</evidence>
<dbReference type="Pfam" id="PF20659">
    <property type="entry name" value="MS_C"/>
    <property type="match status" value="1"/>
</dbReference>
<dbReference type="OrthoDB" id="9762054at2"/>
<feature type="binding site" evidence="11">
    <location>
        <position position="538"/>
    </location>
    <ligand>
        <name>acetyl-CoA</name>
        <dbReference type="ChEBI" id="CHEBI:57288"/>
    </ligand>
</feature>
<keyword evidence="8 11" id="KW-0558">Oxidation</keyword>
<evidence type="ECO:0000256" key="5">
    <source>
        <dbReference type="ARBA" id="ARBA00022679"/>
    </source>
</evidence>
<dbReference type="AlphaFoldDB" id="A0A853FD65"/>
<keyword evidence="4 11" id="KW-0816">Tricarboxylic acid cycle</keyword>
<dbReference type="InterPro" id="IPR048357">
    <property type="entry name" value="MSG_insertion"/>
</dbReference>
<dbReference type="InterPro" id="IPR046363">
    <property type="entry name" value="MS_N_TIM-barrel_dom"/>
</dbReference>
<comment type="subunit">
    <text evidence="11">Monomer.</text>
</comment>
<evidence type="ECO:0000313" key="19">
    <source>
        <dbReference type="EMBL" id="NYT37849.1"/>
    </source>
</evidence>
<evidence type="ECO:0000256" key="3">
    <source>
        <dbReference type="ARBA" id="ARBA00022490"/>
    </source>
</evidence>
<keyword evidence="2 11" id="KW-0329">Glyoxylate bypass</keyword>
<dbReference type="FunFam" id="3.20.20.360:FF:000002">
    <property type="entry name" value="Malate synthase G"/>
    <property type="match status" value="1"/>
</dbReference>
<comment type="subcellular location">
    <subcellularLocation>
        <location evidence="11 14">Cytoplasm</location>
    </subcellularLocation>
</comment>
<evidence type="ECO:0000256" key="13">
    <source>
        <dbReference type="PIRSR" id="PIRSR601465-50"/>
    </source>
</evidence>
<dbReference type="GO" id="GO:0000287">
    <property type="term" value="F:magnesium ion binding"/>
    <property type="evidence" value="ECO:0007669"/>
    <property type="project" value="TreeGrafter"/>
</dbReference>
<dbReference type="NCBIfam" id="NF002825">
    <property type="entry name" value="PRK02999.1"/>
    <property type="match status" value="1"/>
</dbReference>
<dbReference type="GO" id="GO:0009436">
    <property type="term" value="P:glyoxylate catabolic process"/>
    <property type="evidence" value="ECO:0007669"/>
    <property type="project" value="TreeGrafter"/>
</dbReference>
<feature type="active site" description="Proton acceptor" evidence="11 13">
    <location>
        <position position="340"/>
    </location>
</feature>
<reference evidence="19 20" key="1">
    <citation type="submission" date="2020-07" db="EMBL/GenBank/DDBJ databases">
        <title>Taxonomic revisions and descriptions of new bacterial species based on genomic comparisons in the high-G+C-content subgroup of the family Alcaligenaceae.</title>
        <authorList>
            <person name="Szabo A."/>
            <person name="Felfoldi T."/>
        </authorList>
    </citation>
    <scope>NUCLEOTIDE SEQUENCE [LARGE SCALE GENOMIC DNA]</scope>
    <source>
        <strain evidence="19 20">DSM 25264</strain>
    </source>
</reference>
<comment type="caution">
    <text evidence="19">The sequence shown here is derived from an EMBL/GenBank/DDBJ whole genome shotgun (WGS) entry which is preliminary data.</text>
</comment>
<feature type="active site" description="Proton donor" evidence="11 13">
    <location>
        <position position="628"/>
    </location>
</feature>
<keyword evidence="7 11" id="KW-0460">Magnesium</keyword>
<comment type="function">
    <text evidence="10 11">Involved in the glycolate utilization. Catalyzes the condensation and subsequent hydrolysis of acetyl-coenzyme A (acetyl-CoA) and glyoxylate to form malate and CoA.</text>
</comment>
<evidence type="ECO:0000256" key="9">
    <source>
        <dbReference type="ARBA" id="ARBA00047918"/>
    </source>
</evidence>
<dbReference type="Pfam" id="PF20658">
    <property type="entry name" value="MSG_insertion"/>
    <property type="match status" value="1"/>
</dbReference>
<evidence type="ECO:0000256" key="12">
    <source>
        <dbReference type="NCBIfam" id="TIGR01345"/>
    </source>
</evidence>
<feature type="binding site" evidence="11">
    <location>
        <position position="429"/>
    </location>
    <ligand>
        <name>glyoxylate</name>
        <dbReference type="ChEBI" id="CHEBI:36655"/>
    </ligand>
</feature>
<feature type="binding site" evidence="11">
    <location>
        <position position="457"/>
    </location>
    <ligand>
        <name>Mg(2+)</name>
        <dbReference type="ChEBI" id="CHEBI:18420"/>
    </ligand>
</feature>
<dbReference type="GO" id="GO:0006099">
    <property type="term" value="P:tricarboxylic acid cycle"/>
    <property type="evidence" value="ECO:0007669"/>
    <property type="project" value="UniProtKB-KW"/>
</dbReference>
<feature type="domain" description="Malate synthase N-terminal" evidence="16">
    <location>
        <begin position="16"/>
        <end position="77"/>
    </location>
</feature>
<feature type="binding site" evidence="11">
    <location>
        <position position="313"/>
    </location>
    <ligand>
        <name>acetyl-CoA</name>
        <dbReference type="ChEBI" id="CHEBI:57288"/>
    </ligand>
</feature>
<dbReference type="EMBL" id="JACCEW010000004">
    <property type="protein sequence ID" value="NYT37849.1"/>
    <property type="molecule type" value="Genomic_DNA"/>
</dbReference>
<organism evidence="19 20">
    <name type="scientific">Allopusillimonas soli</name>
    <dbReference type="NCBI Taxonomy" id="659016"/>
    <lineage>
        <taxon>Bacteria</taxon>
        <taxon>Pseudomonadati</taxon>
        <taxon>Pseudomonadota</taxon>
        <taxon>Betaproteobacteria</taxon>
        <taxon>Burkholderiales</taxon>
        <taxon>Alcaligenaceae</taxon>
        <taxon>Allopusillimonas</taxon>
    </lineage>
</organism>
<dbReference type="UniPathway" id="UPA00703">
    <property type="reaction ID" value="UER00720"/>
</dbReference>
<evidence type="ECO:0000259" key="17">
    <source>
        <dbReference type="Pfam" id="PF20658"/>
    </source>
</evidence>
<feature type="binding site" evidence="11">
    <location>
        <position position="118"/>
    </location>
    <ligand>
        <name>acetyl-CoA</name>
        <dbReference type="ChEBI" id="CHEBI:57288"/>
    </ligand>
</feature>
<dbReference type="GO" id="GO:0005829">
    <property type="term" value="C:cytosol"/>
    <property type="evidence" value="ECO:0007669"/>
    <property type="project" value="TreeGrafter"/>
</dbReference>
<feature type="binding site" evidence="11">
    <location>
        <begin position="454"/>
        <end position="457"/>
    </location>
    <ligand>
        <name>glyoxylate</name>
        <dbReference type="ChEBI" id="CHEBI:36655"/>
    </ligand>
</feature>
<dbReference type="PANTHER" id="PTHR42739">
    <property type="entry name" value="MALATE SYNTHASE G"/>
    <property type="match status" value="1"/>
</dbReference>
<dbReference type="NCBIfam" id="TIGR01345">
    <property type="entry name" value="malate_syn_G"/>
    <property type="match status" value="1"/>
</dbReference>
<comment type="catalytic activity">
    <reaction evidence="9 11 14">
        <text>glyoxylate + acetyl-CoA + H2O = (S)-malate + CoA + H(+)</text>
        <dbReference type="Rhea" id="RHEA:18181"/>
        <dbReference type="ChEBI" id="CHEBI:15377"/>
        <dbReference type="ChEBI" id="CHEBI:15378"/>
        <dbReference type="ChEBI" id="CHEBI:15589"/>
        <dbReference type="ChEBI" id="CHEBI:36655"/>
        <dbReference type="ChEBI" id="CHEBI:57287"/>
        <dbReference type="ChEBI" id="CHEBI:57288"/>
        <dbReference type="EC" id="2.3.3.9"/>
    </reaction>
</comment>
<evidence type="ECO:0000259" key="16">
    <source>
        <dbReference type="Pfam" id="PF20656"/>
    </source>
</evidence>
<evidence type="ECO:0000259" key="15">
    <source>
        <dbReference type="Pfam" id="PF01274"/>
    </source>
</evidence>
<accession>A0A853FD65</accession>
<dbReference type="Gene3D" id="1.20.1220.12">
    <property type="entry name" value="Malate synthase, domain III"/>
    <property type="match status" value="1"/>
</dbReference>
<keyword evidence="19" id="KW-0012">Acyltransferase</keyword>
<evidence type="ECO:0000313" key="20">
    <source>
        <dbReference type="Proteomes" id="UP000580517"/>
    </source>
</evidence>
<evidence type="ECO:0000256" key="1">
    <source>
        <dbReference type="ARBA" id="ARBA00001946"/>
    </source>
</evidence>
<dbReference type="InterPro" id="IPR011076">
    <property type="entry name" value="Malate_synth_sf"/>
</dbReference>
<dbReference type="Pfam" id="PF20656">
    <property type="entry name" value="MS_N"/>
    <property type="match status" value="1"/>
</dbReference>
<evidence type="ECO:0000256" key="6">
    <source>
        <dbReference type="ARBA" id="ARBA00022723"/>
    </source>
</evidence>
<proteinExistence type="inferred from homology"/>
<dbReference type="InterPro" id="IPR001465">
    <property type="entry name" value="Malate_synthase_TIM"/>
</dbReference>
<keyword evidence="3 11" id="KW-0963">Cytoplasm</keyword>
<dbReference type="RefSeq" id="WP_129969806.1">
    <property type="nucleotide sequence ID" value="NZ_JACCEW010000004.1"/>
</dbReference>
<evidence type="ECO:0000256" key="14">
    <source>
        <dbReference type="RuleBase" id="RU003572"/>
    </source>
</evidence>
<dbReference type="Proteomes" id="UP000580517">
    <property type="component" value="Unassembled WGS sequence"/>
</dbReference>
<comment type="similarity">
    <text evidence="11 14">Belongs to the malate synthase family. GlcB subfamily.</text>
</comment>
<evidence type="ECO:0000256" key="2">
    <source>
        <dbReference type="ARBA" id="ARBA00022435"/>
    </source>
</evidence>
<feature type="binding site" evidence="11">
    <location>
        <begin position="125"/>
        <end position="126"/>
    </location>
    <ligand>
        <name>acetyl-CoA</name>
        <dbReference type="ChEBI" id="CHEBI:57288"/>
    </ligand>
</feature>
<evidence type="ECO:0000256" key="10">
    <source>
        <dbReference type="ARBA" id="ARBA00054368"/>
    </source>
</evidence>
<feature type="modified residue" description="Cysteine sulfenic acid (-SOH)" evidence="11">
    <location>
        <position position="614"/>
    </location>
</feature>
<feature type="binding site" evidence="11">
    <location>
        <position position="340"/>
    </location>
    <ligand>
        <name>glyoxylate</name>
        <dbReference type="ChEBI" id="CHEBI:36655"/>
    </ligand>
</feature>
<dbReference type="Gene3D" id="3.20.20.360">
    <property type="entry name" value="Malate synthase, domain 3"/>
    <property type="match status" value="2"/>
</dbReference>
<dbReference type="PANTHER" id="PTHR42739:SF1">
    <property type="entry name" value="MALATE SYNTHASE G"/>
    <property type="match status" value="1"/>
</dbReference>